<name>A0A941B8E8_9ACTN</name>
<organism evidence="2 3">
    <name type="scientific">Streptomyces liliiviolaceus</name>
    <dbReference type="NCBI Taxonomy" id="2823109"/>
    <lineage>
        <taxon>Bacteria</taxon>
        <taxon>Bacillati</taxon>
        <taxon>Actinomycetota</taxon>
        <taxon>Actinomycetes</taxon>
        <taxon>Kitasatosporales</taxon>
        <taxon>Streptomycetaceae</taxon>
        <taxon>Streptomyces</taxon>
    </lineage>
</organism>
<dbReference type="InterPro" id="IPR002575">
    <property type="entry name" value="Aminoglycoside_PTrfase"/>
</dbReference>
<dbReference type="PANTHER" id="PTHR21310:SF40">
    <property type="entry name" value="AMINOGLYCOSIDE PHOSPHOTRANSFERASE DOMAIN-CONTAINING PROTEIN-RELATED"/>
    <property type="match status" value="1"/>
</dbReference>
<dbReference type="Proteomes" id="UP000677413">
    <property type="component" value="Unassembled WGS sequence"/>
</dbReference>
<dbReference type="InterPro" id="IPR041726">
    <property type="entry name" value="ACAD10_11_N"/>
</dbReference>
<dbReference type="Pfam" id="PF01636">
    <property type="entry name" value="APH"/>
    <property type="match status" value="1"/>
</dbReference>
<dbReference type="InterPro" id="IPR011009">
    <property type="entry name" value="Kinase-like_dom_sf"/>
</dbReference>
<dbReference type="RefSeq" id="WP_210892234.1">
    <property type="nucleotide sequence ID" value="NZ_JAGPYQ010000002.1"/>
</dbReference>
<dbReference type="Gene3D" id="3.30.200.20">
    <property type="entry name" value="Phosphorylase Kinase, domain 1"/>
    <property type="match status" value="1"/>
</dbReference>
<proteinExistence type="predicted"/>
<dbReference type="SUPFAM" id="SSF56112">
    <property type="entry name" value="Protein kinase-like (PK-like)"/>
    <property type="match status" value="1"/>
</dbReference>
<dbReference type="CDD" id="cd05154">
    <property type="entry name" value="ACAD10_11_N-like"/>
    <property type="match status" value="1"/>
</dbReference>
<gene>
    <name evidence="2" type="ORF">J8N05_40940</name>
</gene>
<comment type="caution">
    <text evidence="2">The sequence shown here is derived from an EMBL/GenBank/DDBJ whole genome shotgun (WGS) entry which is preliminary data.</text>
</comment>
<dbReference type="AlphaFoldDB" id="A0A941B8E8"/>
<dbReference type="InterPro" id="IPR051678">
    <property type="entry name" value="AGP_Transferase"/>
</dbReference>
<protein>
    <submittedName>
        <fullName evidence="2">Phosphotransferase family protein</fullName>
    </submittedName>
</protein>
<dbReference type="PANTHER" id="PTHR21310">
    <property type="entry name" value="AMINOGLYCOSIDE PHOSPHOTRANSFERASE-RELATED-RELATED"/>
    <property type="match status" value="1"/>
</dbReference>
<dbReference type="EMBL" id="JAGPYQ010000002">
    <property type="protein sequence ID" value="MBQ0854530.1"/>
    <property type="molecule type" value="Genomic_DNA"/>
</dbReference>
<feature type="domain" description="Aminoglycoside phosphotransferase" evidence="1">
    <location>
        <begin position="38"/>
        <end position="277"/>
    </location>
</feature>
<accession>A0A941B8E8</accession>
<evidence type="ECO:0000313" key="3">
    <source>
        <dbReference type="Proteomes" id="UP000677413"/>
    </source>
</evidence>
<reference evidence="2 3" key="1">
    <citation type="submission" date="2021-04" db="EMBL/GenBank/DDBJ databases">
        <authorList>
            <person name="Tang X."/>
            <person name="Zhou X."/>
            <person name="Chen X."/>
            <person name="Cernava T."/>
            <person name="Zhang C."/>
        </authorList>
    </citation>
    <scope>NUCLEOTIDE SEQUENCE [LARGE SCALE GENOMIC DNA]</scope>
    <source>
        <strain evidence="2 3">BH-SS-21</strain>
    </source>
</reference>
<evidence type="ECO:0000259" key="1">
    <source>
        <dbReference type="Pfam" id="PF01636"/>
    </source>
</evidence>
<sequence length="352" mass="38466">MTAESTDVSRDRSDEARLRARFTAAVTARWPGASLEGLRRLPGGVSSLTYAAMLAVPGGPPGPAVVKMAPPGLAPVRNRDVLRQARVLRALGTERDVPVPSVLFEDDGDPPLFAMDLVPGDSYEPLLDVSADPPGADVVDRRARTAARVLARMQSLGPGSLGMADEPVVTVKEELDRWALLLDTVDDDVCPGHRELYAALADRIPRPLPPVLVHGDYRLANMLFQGDALNAVIDWEIWSVGDPRTDLAWLLMHTDPVHRFEETRDGANLAAGRGMPGRDELLAEYARVRPVPADRLDWFLAYCHYKTASTLSVFVKRNRRRPDPDARLVTAAASLAAVVRRGRSILERADRG</sequence>
<keyword evidence="3" id="KW-1185">Reference proteome</keyword>
<dbReference type="Gene3D" id="3.90.1200.10">
    <property type="match status" value="1"/>
</dbReference>
<evidence type="ECO:0000313" key="2">
    <source>
        <dbReference type="EMBL" id="MBQ0854530.1"/>
    </source>
</evidence>